<dbReference type="EMBL" id="CP138894">
    <property type="protein sequence ID" value="WPK23363.1"/>
    <property type="molecule type" value="Genomic_DNA"/>
</dbReference>
<name>A0AAX4H4B2_9ASCO</name>
<dbReference type="Proteomes" id="UP001338582">
    <property type="component" value="Chromosome 1"/>
</dbReference>
<dbReference type="KEGG" id="asau:88171670"/>
<dbReference type="RefSeq" id="XP_062875750.1">
    <property type="nucleotide sequence ID" value="XM_063019680.1"/>
</dbReference>
<proteinExistence type="predicted"/>
<gene>
    <name evidence="2" type="ORF">PUMCH_000601</name>
</gene>
<evidence type="ECO:0000256" key="1">
    <source>
        <dbReference type="SAM" id="Phobius"/>
    </source>
</evidence>
<evidence type="ECO:0000313" key="2">
    <source>
        <dbReference type="EMBL" id="WPK23363.1"/>
    </source>
</evidence>
<reference evidence="2 3" key="1">
    <citation type="submission" date="2023-10" db="EMBL/GenBank/DDBJ databases">
        <title>Draft Genome Sequence of Candida saopaulonensis from a very Premature Infant with Sepsis.</title>
        <authorList>
            <person name="Ning Y."/>
            <person name="Dai R."/>
            <person name="Xiao M."/>
            <person name="Xu Y."/>
            <person name="Yan Q."/>
            <person name="Zhang L."/>
        </authorList>
    </citation>
    <scope>NUCLEOTIDE SEQUENCE [LARGE SCALE GENOMIC DNA]</scope>
    <source>
        <strain evidence="2 3">19XY460</strain>
    </source>
</reference>
<feature type="transmembrane region" description="Helical" evidence="1">
    <location>
        <begin position="194"/>
        <end position="216"/>
    </location>
</feature>
<accession>A0AAX4H4B2</accession>
<keyword evidence="1" id="KW-0812">Transmembrane</keyword>
<feature type="transmembrane region" description="Helical" evidence="1">
    <location>
        <begin position="294"/>
        <end position="311"/>
    </location>
</feature>
<protein>
    <submittedName>
        <fullName evidence="2">Uncharacterized protein</fullName>
    </submittedName>
</protein>
<evidence type="ECO:0000313" key="3">
    <source>
        <dbReference type="Proteomes" id="UP001338582"/>
    </source>
</evidence>
<keyword evidence="1" id="KW-1133">Transmembrane helix</keyword>
<dbReference type="GeneID" id="88171670"/>
<feature type="transmembrane region" description="Helical" evidence="1">
    <location>
        <begin position="251"/>
        <end position="273"/>
    </location>
</feature>
<sequence length="407" mass="46876">MDELYLQDKLPKLGKPLAVLVIFKLLKIKNAAALAAFFTLHPHIRRLLRNHVQAAQKDPATVERRINKSSNLISAILLYAGVSLNPKIPKDYIVLYLIELYYGSLNTPRSPFLVSPTTARRFKLSNYSENGWVHWLYRNKHYVLFPLIYAQLLSNYLTPTQYKLNQRYLSSTIKNWMLNPIWRNFHMGRTSKSILWLGLGGAFLKHCALLMAYFLLSEVKSKILVKYFQKSDMKQAFKDYVLLCVKKTKSIALFVYGISLTSMALLAVTLPLLTAGGIIHKLYTANPKLFIKNYIKFVGAGSALLAMLVAVPRSEHLSAAFFNGINGYLLNLIVLSKWRILKENHPWFTILRVGTWERIESLLLSYVVWETMNLNDTIRDNDDADKMAECRRLQDDRLIRVVDRIMT</sequence>
<organism evidence="2 3">
    <name type="scientific">Australozyma saopauloensis</name>
    <dbReference type="NCBI Taxonomy" id="291208"/>
    <lineage>
        <taxon>Eukaryota</taxon>
        <taxon>Fungi</taxon>
        <taxon>Dikarya</taxon>
        <taxon>Ascomycota</taxon>
        <taxon>Saccharomycotina</taxon>
        <taxon>Pichiomycetes</taxon>
        <taxon>Metschnikowiaceae</taxon>
        <taxon>Australozyma</taxon>
    </lineage>
</organism>
<dbReference type="AlphaFoldDB" id="A0AAX4H4B2"/>
<feature type="transmembrane region" description="Helical" evidence="1">
    <location>
        <begin position="317"/>
        <end position="335"/>
    </location>
</feature>
<feature type="transmembrane region" description="Helical" evidence="1">
    <location>
        <begin position="20"/>
        <end position="40"/>
    </location>
</feature>
<keyword evidence="3" id="KW-1185">Reference proteome</keyword>
<keyword evidence="1" id="KW-0472">Membrane</keyword>